<gene>
    <name evidence="3" type="ORF">CFK40_16185</name>
</gene>
<dbReference type="KEGG" id="vne:CFK40_16185"/>
<evidence type="ECO:0000259" key="2">
    <source>
        <dbReference type="PROSITE" id="PS50937"/>
    </source>
</evidence>
<evidence type="ECO:0000256" key="1">
    <source>
        <dbReference type="ARBA" id="ARBA00023125"/>
    </source>
</evidence>
<accession>A0A221MFP3</accession>
<dbReference type="Pfam" id="PF13411">
    <property type="entry name" value="MerR_1"/>
    <property type="match status" value="1"/>
</dbReference>
<name>A0A221MFP3_9BACI</name>
<organism evidence="3 4">
    <name type="scientific">Virgibacillus necropolis</name>
    <dbReference type="NCBI Taxonomy" id="163877"/>
    <lineage>
        <taxon>Bacteria</taxon>
        <taxon>Bacillati</taxon>
        <taxon>Bacillota</taxon>
        <taxon>Bacilli</taxon>
        <taxon>Bacillales</taxon>
        <taxon>Bacillaceae</taxon>
        <taxon>Virgibacillus</taxon>
    </lineage>
</organism>
<dbReference type="GO" id="GO:0003700">
    <property type="term" value="F:DNA-binding transcription factor activity"/>
    <property type="evidence" value="ECO:0007669"/>
    <property type="project" value="InterPro"/>
</dbReference>
<dbReference type="InterPro" id="IPR047057">
    <property type="entry name" value="MerR_fam"/>
</dbReference>
<dbReference type="GO" id="GO:0003677">
    <property type="term" value="F:DNA binding"/>
    <property type="evidence" value="ECO:0007669"/>
    <property type="project" value="UniProtKB-KW"/>
</dbReference>
<dbReference type="InterPro" id="IPR000551">
    <property type="entry name" value="MerR-type_HTH_dom"/>
</dbReference>
<dbReference type="AlphaFoldDB" id="A0A221MFP3"/>
<dbReference type="Proteomes" id="UP000204391">
    <property type="component" value="Chromosome"/>
</dbReference>
<dbReference type="Gene3D" id="1.10.1660.10">
    <property type="match status" value="1"/>
</dbReference>
<dbReference type="SUPFAM" id="SSF46955">
    <property type="entry name" value="Putative DNA-binding domain"/>
    <property type="match status" value="1"/>
</dbReference>
<evidence type="ECO:0000313" key="4">
    <source>
        <dbReference type="Proteomes" id="UP000204391"/>
    </source>
</evidence>
<feature type="domain" description="HTH merR-type" evidence="2">
    <location>
        <begin position="6"/>
        <end position="75"/>
    </location>
</feature>
<keyword evidence="4" id="KW-1185">Reference proteome</keyword>
<dbReference type="SMART" id="SM00422">
    <property type="entry name" value="HTH_MERR"/>
    <property type="match status" value="1"/>
</dbReference>
<protein>
    <submittedName>
        <fullName evidence="3">MerR family transcriptional regulator</fullName>
    </submittedName>
</protein>
<dbReference type="InterPro" id="IPR009061">
    <property type="entry name" value="DNA-bd_dom_put_sf"/>
</dbReference>
<sequence>MNDGKLMRIGVLSKEMGISTRTIDYYTNLGIIHAQKSSSNEYRYYDEEAVIRLKLIKLYKQEKLTLNEIKERFELMEDVESYDNKVVFEKIHALQSELKDIEDAILQLKPHLDQLDKNQLNSLGKLINLQGVSLAQTITILFG</sequence>
<dbReference type="EMBL" id="CP022437">
    <property type="protein sequence ID" value="ASN06445.1"/>
    <property type="molecule type" value="Genomic_DNA"/>
</dbReference>
<dbReference type="PANTHER" id="PTHR30204">
    <property type="entry name" value="REDOX-CYCLING DRUG-SENSING TRANSCRIPTIONAL ACTIVATOR SOXR"/>
    <property type="match status" value="1"/>
</dbReference>
<reference evidence="3 4" key="1">
    <citation type="journal article" date="2003" name="Int. J. Syst. Evol. Microbiol.">
        <title>Virgibacillus carmonensis sp. nov., Virgibacillus necropolis sp. nov. and Virgibacillus picturae sp. nov., three novel species isolated from deteriorated mural paintings, transfer of the species of the genus salibacillus to Virgibacillus, as Virgibacillus marismortui comb. nov. and Virgibacillus salexigens comb. nov., and emended description of the genus Virgibacillus.</title>
        <authorList>
            <person name="Heyrman J."/>
            <person name="Logan N.A."/>
            <person name="Busse H.J."/>
            <person name="Balcaen A."/>
            <person name="Lebbe L."/>
            <person name="Rodriguez-Diaz M."/>
            <person name="Swings J."/>
            <person name="De Vos P."/>
        </authorList>
    </citation>
    <scope>NUCLEOTIDE SEQUENCE [LARGE SCALE GENOMIC DNA]</scope>
    <source>
        <strain evidence="3 4">LMG 19488</strain>
    </source>
</reference>
<dbReference type="PANTHER" id="PTHR30204:SF95">
    <property type="entry name" value="HTH-TYPE TRANSCRIPTIONAL REGULATOR CUER"/>
    <property type="match status" value="1"/>
</dbReference>
<keyword evidence="1" id="KW-0238">DNA-binding</keyword>
<dbReference type="PRINTS" id="PR00040">
    <property type="entry name" value="HTHMERR"/>
</dbReference>
<evidence type="ECO:0000313" key="3">
    <source>
        <dbReference type="EMBL" id="ASN06445.1"/>
    </source>
</evidence>
<proteinExistence type="predicted"/>
<dbReference type="PROSITE" id="PS50937">
    <property type="entry name" value="HTH_MERR_2"/>
    <property type="match status" value="1"/>
</dbReference>